<dbReference type="VEuPathDB" id="FungiDB:CPUR_03423"/>
<keyword evidence="9" id="KW-1185">Reference proteome</keyword>
<feature type="transmembrane region" description="Helical" evidence="7">
    <location>
        <begin position="320"/>
        <end position="343"/>
    </location>
</feature>
<keyword evidence="3 7" id="KW-0812">Transmembrane</keyword>
<accession>M1W0J8</accession>
<name>M1W0J8_CLAP2</name>
<keyword evidence="2" id="KW-0813">Transport</keyword>
<dbReference type="Proteomes" id="UP000016801">
    <property type="component" value="Unassembled WGS sequence"/>
</dbReference>
<comment type="caution">
    <text evidence="8">The sequence shown here is derived from an EMBL/GenBank/DDBJ whole genome shotgun (WGS) entry which is preliminary data.</text>
</comment>
<feature type="transmembrane region" description="Helical" evidence="7">
    <location>
        <begin position="197"/>
        <end position="218"/>
    </location>
</feature>
<dbReference type="GO" id="GO:0016020">
    <property type="term" value="C:membrane"/>
    <property type="evidence" value="ECO:0007669"/>
    <property type="project" value="UniProtKB-SubCell"/>
</dbReference>
<dbReference type="EMBL" id="CAGA01000015">
    <property type="protein sequence ID" value="CCE29576.1"/>
    <property type="molecule type" value="Genomic_DNA"/>
</dbReference>
<organism evidence="8 9">
    <name type="scientific">Claviceps purpurea (strain 20.1)</name>
    <name type="common">Ergot fungus</name>
    <name type="synonym">Sphacelia segetum</name>
    <dbReference type="NCBI Taxonomy" id="1111077"/>
    <lineage>
        <taxon>Eukaryota</taxon>
        <taxon>Fungi</taxon>
        <taxon>Dikarya</taxon>
        <taxon>Ascomycota</taxon>
        <taxon>Pezizomycotina</taxon>
        <taxon>Sordariomycetes</taxon>
        <taxon>Hypocreomycetidae</taxon>
        <taxon>Hypocreales</taxon>
        <taxon>Clavicipitaceae</taxon>
        <taxon>Claviceps</taxon>
    </lineage>
</organism>
<gene>
    <name evidence="8" type="ORF">CPUR_03423</name>
</gene>
<dbReference type="PIRSF" id="PIRSF006060">
    <property type="entry name" value="AA_transporter"/>
    <property type="match status" value="1"/>
</dbReference>
<dbReference type="OrthoDB" id="3257095at2759"/>
<keyword evidence="5 7" id="KW-0472">Membrane</keyword>
<dbReference type="PhylomeDB" id="M1W0J8"/>
<evidence type="ECO:0000256" key="1">
    <source>
        <dbReference type="ARBA" id="ARBA00004141"/>
    </source>
</evidence>
<dbReference type="PANTHER" id="PTHR45649:SF7">
    <property type="entry name" value="CHOLINE TRANSPORT PROTEIN"/>
    <property type="match status" value="1"/>
</dbReference>
<feature type="transmembrane region" description="Helical" evidence="7">
    <location>
        <begin position="435"/>
        <end position="458"/>
    </location>
</feature>
<dbReference type="STRING" id="1111077.M1W0J8"/>
<feature type="transmembrane region" description="Helical" evidence="7">
    <location>
        <begin position="130"/>
        <end position="157"/>
    </location>
</feature>
<dbReference type="eggNOG" id="KOG1289">
    <property type="taxonomic scope" value="Eukaryota"/>
</dbReference>
<feature type="transmembrane region" description="Helical" evidence="7">
    <location>
        <begin position="473"/>
        <end position="492"/>
    </location>
</feature>
<evidence type="ECO:0000256" key="4">
    <source>
        <dbReference type="ARBA" id="ARBA00022989"/>
    </source>
</evidence>
<proteinExistence type="predicted"/>
<evidence type="ECO:0000256" key="2">
    <source>
        <dbReference type="ARBA" id="ARBA00022448"/>
    </source>
</evidence>
<evidence type="ECO:0000256" key="3">
    <source>
        <dbReference type="ARBA" id="ARBA00022692"/>
    </source>
</evidence>
<dbReference type="InterPro" id="IPR002293">
    <property type="entry name" value="AA/rel_permease1"/>
</dbReference>
<feature type="transmembrane region" description="Helical" evidence="7">
    <location>
        <begin position="75"/>
        <end position="95"/>
    </location>
</feature>
<comment type="subcellular location">
    <subcellularLocation>
        <location evidence="1">Membrane</location>
        <topology evidence="1">Multi-pass membrane protein</topology>
    </subcellularLocation>
</comment>
<reference evidence="8 9" key="1">
    <citation type="journal article" date="2013" name="PLoS Genet.">
        <title>Plant-symbiotic fungi as chemical engineers: Multi-genome analysis of the Clavicipitaceae reveals dynamics of alkaloid loci.</title>
        <authorList>
            <person name="Schardl C.L."/>
            <person name="Young C.A."/>
            <person name="Hesse U."/>
            <person name="Amyotte S.G."/>
            <person name="Andreeva K."/>
            <person name="Calie P.J."/>
            <person name="Fleetwood D.J."/>
            <person name="Haws D.C."/>
            <person name="Moore N."/>
            <person name="Oeser B."/>
            <person name="Panaccione D.G."/>
            <person name="Schweri K.K."/>
            <person name="Voisey C.R."/>
            <person name="Farman M.L."/>
            <person name="Jaromczyk J.W."/>
            <person name="Roe B.A."/>
            <person name="O'Sullivan D.M."/>
            <person name="Scott B."/>
            <person name="Tudzynski P."/>
            <person name="An Z."/>
            <person name="Arnaoudova E.G."/>
            <person name="Bullock C.T."/>
            <person name="Charlton N.D."/>
            <person name="Chen L."/>
            <person name="Cox M."/>
            <person name="Dinkins R.D."/>
            <person name="Florea S."/>
            <person name="Glenn A.E."/>
            <person name="Gordon A."/>
            <person name="Gueldener U."/>
            <person name="Harris D.R."/>
            <person name="Hollin W."/>
            <person name="Jaromczyk J."/>
            <person name="Johnson R.D."/>
            <person name="Khan A.K."/>
            <person name="Leistner E."/>
            <person name="Leuchtmann A."/>
            <person name="Li C."/>
            <person name="Liu J."/>
            <person name="Liu J."/>
            <person name="Liu M."/>
            <person name="Mace W."/>
            <person name="Machado C."/>
            <person name="Nagabhyru P."/>
            <person name="Pan J."/>
            <person name="Schmid J."/>
            <person name="Sugawara K."/>
            <person name="Steiner U."/>
            <person name="Takach J.E."/>
            <person name="Tanaka E."/>
            <person name="Webb J.S."/>
            <person name="Wilson E.V."/>
            <person name="Wiseman J.L."/>
            <person name="Yoshida R."/>
            <person name="Zeng Z."/>
        </authorList>
    </citation>
    <scope>NUCLEOTIDE SEQUENCE [LARGE SCALE GENOMIC DNA]</scope>
    <source>
        <strain evidence="8 9">20.1</strain>
    </source>
</reference>
<feature type="transmembrane region" description="Helical" evidence="7">
    <location>
        <begin position="401"/>
        <end position="423"/>
    </location>
</feature>
<dbReference type="HOGENOM" id="CLU_004495_2_4_1"/>
<dbReference type="PANTHER" id="PTHR45649">
    <property type="entry name" value="AMINO-ACID PERMEASE BAT1"/>
    <property type="match status" value="1"/>
</dbReference>
<feature type="transmembrane region" description="Helical" evidence="7">
    <location>
        <begin position="274"/>
        <end position="300"/>
    </location>
</feature>
<dbReference type="GO" id="GO:0022857">
    <property type="term" value="F:transmembrane transporter activity"/>
    <property type="evidence" value="ECO:0007669"/>
    <property type="project" value="InterPro"/>
</dbReference>
<feature type="compositionally biased region" description="Basic and acidic residues" evidence="6">
    <location>
        <begin position="10"/>
        <end position="23"/>
    </location>
</feature>
<evidence type="ECO:0000313" key="8">
    <source>
        <dbReference type="EMBL" id="CCE29576.1"/>
    </source>
</evidence>
<keyword evidence="4 7" id="KW-1133">Transmembrane helix</keyword>
<evidence type="ECO:0000256" key="7">
    <source>
        <dbReference type="SAM" id="Phobius"/>
    </source>
</evidence>
<dbReference type="AlphaFoldDB" id="M1W0J8"/>
<evidence type="ECO:0000313" key="9">
    <source>
        <dbReference type="Proteomes" id="UP000016801"/>
    </source>
</evidence>
<evidence type="ECO:0000256" key="6">
    <source>
        <dbReference type="SAM" id="MobiDB-lite"/>
    </source>
</evidence>
<feature type="transmembrane region" description="Helical" evidence="7">
    <location>
        <begin position="375"/>
        <end position="395"/>
    </location>
</feature>
<dbReference type="Gene3D" id="1.20.1740.10">
    <property type="entry name" value="Amino acid/polyamine transporter I"/>
    <property type="match status" value="1"/>
</dbReference>
<feature type="transmembrane region" description="Helical" evidence="7">
    <location>
        <begin position="163"/>
        <end position="185"/>
    </location>
</feature>
<evidence type="ECO:0000256" key="5">
    <source>
        <dbReference type="ARBA" id="ARBA00023136"/>
    </source>
</evidence>
<feature type="transmembrane region" description="Helical" evidence="7">
    <location>
        <begin position="41"/>
        <end position="63"/>
    </location>
</feature>
<dbReference type="Pfam" id="PF13520">
    <property type="entry name" value="AA_permease_2"/>
    <property type="match status" value="1"/>
</dbReference>
<feature type="region of interest" description="Disordered" evidence="6">
    <location>
        <begin position="1"/>
        <end position="23"/>
    </location>
</feature>
<protein>
    <submittedName>
        <fullName evidence="8">Choline permease</fullName>
    </submittedName>
</protein>
<sequence>MDFAAAESQSSHHHDDDIHMGPENEGIIHSEKLNIQTQKPFNTLSAIGIGYGTTNTAVGILLVLGSTIPLGGSPLFFWGFLVMIMIALATATSLAELASAMPHAGGQYLWVSQLAPANCRRGLSYCTAMLSWLGAVATGASACLSVSTGVCDIIAFLNPDFVYQRWMGFVGFQVLNFLTLGCAAFEHALPGISKTTLFFSCASCLAVFVALFATSHGHVSARDFFFTTVNVSGWKDGIGFLVGIGGINWSLCCLDVATHLAEEIPSPATNVPKVLMWTVAVGALSGMLVIVAIFANLPIIDANQDNSAVVLFYRISSSRALAVGILVPILITTAGAVWSMQIWQSRIAWAISRDRGFPLHRYLARVLPAPFHTPFWSLLWSSACSALFGCLYLGSEVAFNSLIATGVLLLYFSYSIPVILVLFRGRSTFRHGPFWFPVLGYISNVVMLAWTVVAAIFYCFPYHSVVQAEKMNYASLVLGVIALFICTLWFSFANRHYASTKDYDERKRRGELKAEQEDREKKEERKICYRAI</sequence>